<dbReference type="Proteomes" id="UP001163731">
    <property type="component" value="Unassembled WGS sequence"/>
</dbReference>
<gene>
    <name evidence="1" type="ORF">OMO38_19675</name>
</gene>
<keyword evidence="2" id="KW-1185">Reference proteome</keyword>
<name>A0ABT3I3W1_9FLAO</name>
<accession>A0ABT3I3W1</accession>
<sequence>MHHHFRSQIINKIIFGALFFFYLISGSVMAQSLKNPKETPKAEITLKGGAVITSTDGAFNKQITTDKIIRDKKTEITFNKNGESREIMTFTEQESKMAKSKMKVDDKNKAKTDSLRSVMENKNKKVNILREES</sequence>
<reference evidence="1" key="1">
    <citation type="submission" date="2022-10" db="EMBL/GenBank/DDBJ databases">
        <title>Chryseobacterium babae sp. nov. isolated from the gut of the beetle Oryctes rhinoceros, and Chryseobacterium kimseyorum sp. nov., isolated from a stick insect rearing cage.</title>
        <authorList>
            <person name="Shelomi M."/>
            <person name="Han C.-J."/>
            <person name="Chen W.-M."/>
            <person name="Chen H.-K."/>
            <person name="Liaw S.-J."/>
            <person name="Muhle E."/>
            <person name="Clermont D."/>
        </authorList>
    </citation>
    <scope>NUCLEOTIDE SEQUENCE</scope>
    <source>
        <strain evidence="1">09-1422</strain>
    </source>
</reference>
<proteinExistence type="predicted"/>
<dbReference type="EMBL" id="JAPDHW010000028">
    <property type="protein sequence ID" value="MCW3170756.1"/>
    <property type="molecule type" value="Genomic_DNA"/>
</dbReference>
<evidence type="ECO:0008006" key="3">
    <source>
        <dbReference type="Google" id="ProtNLM"/>
    </source>
</evidence>
<evidence type="ECO:0000313" key="2">
    <source>
        <dbReference type="Proteomes" id="UP001163731"/>
    </source>
</evidence>
<protein>
    <recommendedName>
        <fullName evidence="3">Organic solvent tolerance-like N-terminal domain-containing protein</fullName>
    </recommendedName>
</protein>
<organism evidence="1 2">
    <name type="scientific">Chryseobacterium kimseyorum</name>
    <dbReference type="NCBI Taxonomy" id="2984028"/>
    <lineage>
        <taxon>Bacteria</taxon>
        <taxon>Pseudomonadati</taxon>
        <taxon>Bacteroidota</taxon>
        <taxon>Flavobacteriia</taxon>
        <taxon>Flavobacteriales</taxon>
        <taxon>Weeksellaceae</taxon>
        <taxon>Chryseobacterium group</taxon>
        <taxon>Chryseobacterium</taxon>
    </lineage>
</organism>
<comment type="caution">
    <text evidence="1">The sequence shown here is derived from an EMBL/GenBank/DDBJ whole genome shotgun (WGS) entry which is preliminary data.</text>
</comment>
<evidence type="ECO:0000313" key="1">
    <source>
        <dbReference type="EMBL" id="MCW3170756.1"/>
    </source>
</evidence>